<dbReference type="OrthoDB" id="29657at2759"/>
<evidence type="ECO:0000256" key="7">
    <source>
        <dbReference type="SAM" id="Phobius"/>
    </source>
</evidence>
<dbReference type="EMBL" id="ANIY01003245">
    <property type="protein sequence ID" value="ETP36824.1"/>
    <property type="molecule type" value="Genomic_DNA"/>
</dbReference>
<dbReference type="GO" id="GO:0016020">
    <property type="term" value="C:membrane"/>
    <property type="evidence" value="ECO:0007669"/>
    <property type="project" value="UniProtKB-SubCell"/>
</dbReference>
<gene>
    <name evidence="10" type="ORF">F442_15309</name>
</gene>
<evidence type="ECO:0000256" key="8">
    <source>
        <dbReference type="SAM" id="SignalP"/>
    </source>
</evidence>
<comment type="caution">
    <text evidence="10">The sequence shown here is derived from an EMBL/GenBank/DDBJ whole genome shotgun (WGS) entry which is preliminary data.</text>
</comment>
<dbReference type="Pfam" id="PF06814">
    <property type="entry name" value="GOST_TM"/>
    <property type="match status" value="1"/>
</dbReference>
<keyword evidence="2 7" id="KW-0812">Transmembrane</keyword>
<dbReference type="PANTHER" id="PTHR21229">
    <property type="entry name" value="LUNG SEVEN TRANSMEMBRANE RECEPTOR"/>
    <property type="match status" value="1"/>
</dbReference>
<feature type="transmembrane region" description="Helical" evidence="7">
    <location>
        <begin position="323"/>
        <end position="341"/>
    </location>
</feature>
<dbReference type="Proteomes" id="UP000018948">
    <property type="component" value="Unassembled WGS sequence"/>
</dbReference>
<feature type="transmembrane region" description="Helical" evidence="7">
    <location>
        <begin position="429"/>
        <end position="450"/>
    </location>
</feature>
<dbReference type="InterPro" id="IPR053937">
    <property type="entry name" value="GOST_TM"/>
</dbReference>
<evidence type="ECO:0000313" key="11">
    <source>
        <dbReference type="Proteomes" id="UP000018948"/>
    </source>
</evidence>
<evidence type="ECO:0000256" key="6">
    <source>
        <dbReference type="SAM" id="MobiDB-lite"/>
    </source>
</evidence>
<feature type="signal peptide" evidence="8">
    <location>
        <begin position="1"/>
        <end position="18"/>
    </location>
</feature>
<sequence>MRLAVALLALIGLHDTAAMKQSWVFEGEDRSHFLIERFGFGPSGRMDVSVSAVEMDVPEDAEEVQAGLLFVHQDDLWETVALLDDAVGSGDLEMPQVSKERGQCVLQERQDSLWIDLTDAQTWYGLIIFLLCGQSSLEFYLSGLNRVFFFFRNMSRGMAHAKLEGREGGAHNGPLKIGFYYIFYAQCTPGLKVSFHMDAMFKNGATDFLSAGDAPLPIVYFITSLLFLGAAAAWGRCLLTQLDYVQRVHWLMAMLVSVKTLALFAEAMRSYYMKRNGDTLTAWTAVAYAFMSLKGLLLFSVLMLIGTGWSLLKPHLSQRDKSVLSLVLVLQVVSNIAQILASETAVGTRAWVSWRDVLILADVACCAAVLLPIVWSIRELRVAAATDGKAFANLQKLTQFRSFYLLVITYIYVTRLVLQLLQASLPYDATWIAVAVSELAALGFFTVTGYRFRPLPLNPYLEVPMHEDDLEEFALDDDEDLDFRSTPRTDIRKFAYGAPVKTKANYSIKRSSSPTRKRSGSINNDL</sequence>
<feature type="transmembrane region" description="Helical" evidence="7">
    <location>
        <begin position="248"/>
        <end position="265"/>
    </location>
</feature>
<protein>
    <recommendedName>
        <fullName evidence="9">GOST seven transmembrane domain-containing protein</fullName>
    </recommendedName>
</protein>
<dbReference type="InterPro" id="IPR009637">
    <property type="entry name" value="GPR107/GPR108-like"/>
</dbReference>
<evidence type="ECO:0000313" key="10">
    <source>
        <dbReference type="EMBL" id="ETP36824.1"/>
    </source>
</evidence>
<feature type="transmembrane region" description="Helical" evidence="7">
    <location>
        <begin position="403"/>
        <end position="423"/>
    </location>
</feature>
<comment type="subcellular location">
    <subcellularLocation>
        <location evidence="1">Membrane</location>
        <topology evidence="1">Multi-pass membrane protein</topology>
    </subcellularLocation>
</comment>
<name>W2YRM2_PHYNI</name>
<dbReference type="AlphaFoldDB" id="W2YRM2"/>
<feature type="transmembrane region" description="Helical" evidence="7">
    <location>
        <begin position="218"/>
        <end position="239"/>
    </location>
</feature>
<dbReference type="PANTHER" id="PTHR21229:SF2">
    <property type="entry name" value="RE59932P"/>
    <property type="match status" value="1"/>
</dbReference>
<accession>W2YRM2</accession>
<evidence type="ECO:0000256" key="5">
    <source>
        <dbReference type="ARBA" id="ARBA00023136"/>
    </source>
</evidence>
<organism evidence="10 11">
    <name type="scientific">Phytophthora nicotianae P10297</name>
    <dbReference type="NCBI Taxonomy" id="1317064"/>
    <lineage>
        <taxon>Eukaryota</taxon>
        <taxon>Sar</taxon>
        <taxon>Stramenopiles</taxon>
        <taxon>Oomycota</taxon>
        <taxon>Peronosporomycetes</taxon>
        <taxon>Peronosporales</taxon>
        <taxon>Peronosporaceae</taxon>
        <taxon>Phytophthora</taxon>
    </lineage>
</organism>
<dbReference type="GO" id="GO:0005794">
    <property type="term" value="C:Golgi apparatus"/>
    <property type="evidence" value="ECO:0007669"/>
    <property type="project" value="TreeGrafter"/>
</dbReference>
<keyword evidence="4 7" id="KW-1133">Transmembrane helix</keyword>
<feature type="transmembrane region" description="Helical" evidence="7">
    <location>
        <begin position="357"/>
        <end position="377"/>
    </location>
</feature>
<proteinExistence type="predicted"/>
<feature type="transmembrane region" description="Helical" evidence="7">
    <location>
        <begin position="285"/>
        <end position="311"/>
    </location>
</feature>
<feature type="region of interest" description="Disordered" evidence="6">
    <location>
        <begin position="505"/>
        <end position="526"/>
    </location>
</feature>
<keyword evidence="3 8" id="KW-0732">Signal</keyword>
<evidence type="ECO:0000256" key="4">
    <source>
        <dbReference type="ARBA" id="ARBA00022989"/>
    </source>
</evidence>
<keyword evidence="5 7" id="KW-0472">Membrane</keyword>
<feature type="domain" description="GOST seven transmembrane" evidence="9">
    <location>
        <begin position="215"/>
        <end position="454"/>
    </location>
</feature>
<evidence type="ECO:0000256" key="1">
    <source>
        <dbReference type="ARBA" id="ARBA00004141"/>
    </source>
</evidence>
<feature type="chain" id="PRO_5004830231" description="GOST seven transmembrane domain-containing protein" evidence="8">
    <location>
        <begin position="19"/>
        <end position="526"/>
    </location>
</feature>
<evidence type="ECO:0000256" key="3">
    <source>
        <dbReference type="ARBA" id="ARBA00022729"/>
    </source>
</evidence>
<evidence type="ECO:0000259" key="9">
    <source>
        <dbReference type="Pfam" id="PF06814"/>
    </source>
</evidence>
<reference evidence="10 11" key="1">
    <citation type="submission" date="2013-11" db="EMBL/GenBank/DDBJ databases">
        <title>The Genome Sequence of Phytophthora parasitica P10297.</title>
        <authorList>
            <consortium name="The Broad Institute Genomics Platform"/>
            <person name="Russ C."/>
            <person name="Tyler B."/>
            <person name="Panabieres F."/>
            <person name="Shan W."/>
            <person name="Tripathy S."/>
            <person name="Grunwald N."/>
            <person name="Machado M."/>
            <person name="Johnson C.S."/>
            <person name="Walker B."/>
            <person name="Young S.K."/>
            <person name="Zeng Q."/>
            <person name="Gargeya S."/>
            <person name="Fitzgerald M."/>
            <person name="Haas B."/>
            <person name="Abouelleil A."/>
            <person name="Allen A.W."/>
            <person name="Alvarado L."/>
            <person name="Arachchi H.M."/>
            <person name="Berlin A.M."/>
            <person name="Chapman S.B."/>
            <person name="Gainer-Dewar J."/>
            <person name="Goldberg J."/>
            <person name="Griggs A."/>
            <person name="Gujja S."/>
            <person name="Hansen M."/>
            <person name="Howarth C."/>
            <person name="Imamovic A."/>
            <person name="Ireland A."/>
            <person name="Larimer J."/>
            <person name="McCowan C."/>
            <person name="Murphy C."/>
            <person name="Pearson M."/>
            <person name="Poon T.W."/>
            <person name="Priest M."/>
            <person name="Roberts A."/>
            <person name="Saif S."/>
            <person name="Shea T."/>
            <person name="Sisk P."/>
            <person name="Sykes S."/>
            <person name="Wortman J."/>
            <person name="Nusbaum C."/>
            <person name="Birren B."/>
        </authorList>
    </citation>
    <scope>NUCLEOTIDE SEQUENCE [LARGE SCALE GENOMIC DNA]</scope>
    <source>
        <strain evidence="10 11">P10297</strain>
    </source>
</reference>
<evidence type="ECO:0000256" key="2">
    <source>
        <dbReference type="ARBA" id="ARBA00022692"/>
    </source>
</evidence>